<name>A0A382J3F0_9ZZZZ</name>
<dbReference type="Gene3D" id="3.30.160.100">
    <property type="entry name" value="Ribosome hibernation promotion factor-like"/>
    <property type="match status" value="1"/>
</dbReference>
<evidence type="ECO:0008006" key="2">
    <source>
        <dbReference type="Google" id="ProtNLM"/>
    </source>
</evidence>
<feature type="non-terminal residue" evidence="1">
    <location>
        <position position="1"/>
    </location>
</feature>
<dbReference type="InterPro" id="IPR003489">
    <property type="entry name" value="RHF/RaiA"/>
</dbReference>
<dbReference type="SUPFAM" id="SSF69754">
    <property type="entry name" value="Ribosome binding protein Y (YfiA homologue)"/>
    <property type="match status" value="1"/>
</dbReference>
<proteinExistence type="predicted"/>
<dbReference type="AlphaFoldDB" id="A0A382J3F0"/>
<reference evidence="1" key="1">
    <citation type="submission" date="2018-05" db="EMBL/GenBank/DDBJ databases">
        <authorList>
            <person name="Lanie J.A."/>
            <person name="Ng W.-L."/>
            <person name="Kazmierczak K.M."/>
            <person name="Andrzejewski T.M."/>
            <person name="Davidsen T.M."/>
            <person name="Wayne K.J."/>
            <person name="Tettelin H."/>
            <person name="Glass J.I."/>
            <person name="Rusch D."/>
            <person name="Podicherti R."/>
            <person name="Tsui H.-C.T."/>
            <person name="Winkler M.E."/>
        </authorList>
    </citation>
    <scope>NUCLEOTIDE SEQUENCE</scope>
</reference>
<accession>A0A382J3F0</accession>
<evidence type="ECO:0000313" key="1">
    <source>
        <dbReference type="EMBL" id="SVC06560.1"/>
    </source>
</evidence>
<dbReference type="InterPro" id="IPR036567">
    <property type="entry name" value="RHF-like"/>
</dbReference>
<organism evidence="1">
    <name type="scientific">marine metagenome</name>
    <dbReference type="NCBI Taxonomy" id="408172"/>
    <lineage>
        <taxon>unclassified sequences</taxon>
        <taxon>metagenomes</taxon>
        <taxon>ecological metagenomes</taxon>
    </lineage>
</organism>
<protein>
    <recommendedName>
        <fullName evidence="2">Ribosomal subunit interface protein</fullName>
    </recommendedName>
</protein>
<dbReference type="Pfam" id="PF02482">
    <property type="entry name" value="Ribosomal_S30AE"/>
    <property type="match status" value="1"/>
</dbReference>
<dbReference type="EMBL" id="UINC01071565">
    <property type="protein sequence ID" value="SVC06560.1"/>
    <property type="molecule type" value="Genomic_DNA"/>
</dbReference>
<gene>
    <name evidence="1" type="ORF">METZ01_LOCUS259414</name>
</gene>
<sequence length="35" mass="4151">KGETQDTNLYKAIDEAAGHVERQLKKYHDKQLEHR</sequence>